<dbReference type="GO" id="GO:0071111">
    <property type="term" value="F:cyclic-guanylate-specific phosphodiesterase activity"/>
    <property type="evidence" value="ECO:0007669"/>
    <property type="project" value="UniProtKB-EC"/>
</dbReference>
<feature type="domain" description="GGDEF" evidence="15">
    <location>
        <begin position="514"/>
        <end position="652"/>
    </location>
</feature>
<dbReference type="SUPFAM" id="SSF55785">
    <property type="entry name" value="PYP-like sensor domain (PAS domain)"/>
    <property type="match status" value="1"/>
</dbReference>
<dbReference type="FunFam" id="3.20.20.450:FF:000001">
    <property type="entry name" value="Cyclic di-GMP phosphodiesterase yahA"/>
    <property type="match status" value="1"/>
</dbReference>
<gene>
    <name evidence="16" type="ORF">SAMN05660443_1698</name>
</gene>
<dbReference type="CDD" id="cd00130">
    <property type="entry name" value="PAS"/>
    <property type="match status" value="1"/>
</dbReference>
<dbReference type="OrthoDB" id="9804951at2"/>
<dbReference type="Pfam" id="PF00563">
    <property type="entry name" value="EAL"/>
    <property type="match status" value="1"/>
</dbReference>
<dbReference type="SUPFAM" id="SSF103190">
    <property type="entry name" value="Sensory domain-like"/>
    <property type="match status" value="1"/>
</dbReference>
<accession>A0A1I1GYK7</accession>
<keyword evidence="3" id="KW-1003">Cell membrane</keyword>
<dbReference type="PANTHER" id="PTHR44757:SF2">
    <property type="entry name" value="BIOFILM ARCHITECTURE MAINTENANCE PROTEIN MBAA"/>
    <property type="match status" value="1"/>
</dbReference>
<name>A0A1I1GYK7_9GAMM</name>
<keyword evidence="11" id="KW-0812">Transmembrane</keyword>
<evidence type="ECO:0000256" key="2">
    <source>
        <dbReference type="ARBA" id="ARBA00012282"/>
    </source>
</evidence>
<evidence type="ECO:0000259" key="15">
    <source>
        <dbReference type="PROSITE" id="PS50887"/>
    </source>
</evidence>
<dbReference type="PROSITE" id="PS50887">
    <property type="entry name" value="GGDEF"/>
    <property type="match status" value="1"/>
</dbReference>
<evidence type="ECO:0000256" key="8">
    <source>
        <dbReference type="ARBA" id="ARBA00022777"/>
    </source>
</evidence>
<dbReference type="Gene3D" id="3.20.20.450">
    <property type="entry name" value="EAL domain"/>
    <property type="match status" value="1"/>
</dbReference>
<keyword evidence="6" id="KW-0808">Transferase</keyword>
<dbReference type="InterPro" id="IPR052155">
    <property type="entry name" value="Biofilm_reg_signaling"/>
</dbReference>
<dbReference type="PROSITE" id="PS50112">
    <property type="entry name" value="PAS"/>
    <property type="match status" value="1"/>
</dbReference>
<dbReference type="Pfam" id="PF13426">
    <property type="entry name" value="PAS_9"/>
    <property type="match status" value="1"/>
</dbReference>
<dbReference type="PROSITE" id="PS50883">
    <property type="entry name" value="EAL"/>
    <property type="match status" value="1"/>
</dbReference>
<dbReference type="InterPro" id="IPR000014">
    <property type="entry name" value="PAS"/>
</dbReference>
<dbReference type="GO" id="GO:0004673">
    <property type="term" value="F:protein histidine kinase activity"/>
    <property type="evidence" value="ECO:0007669"/>
    <property type="project" value="InterPro"/>
</dbReference>
<protein>
    <recommendedName>
        <fullName evidence="2">cyclic-guanylate-specific phosphodiesterase</fullName>
        <ecNumber evidence="2">3.1.4.52</ecNumber>
    </recommendedName>
</protein>
<organism evidence="16 17">
    <name type="scientific">Marinospirillum celere</name>
    <dbReference type="NCBI Taxonomy" id="1122252"/>
    <lineage>
        <taxon>Bacteria</taxon>
        <taxon>Pseudomonadati</taxon>
        <taxon>Pseudomonadota</taxon>
        <taxon>Gammaproteobacteria</taxon>
        <taxon>Oceanospirillales</taxon>
        <taxon>Oceanospirillaceae</taxon>
        <taxon>Marinospirillum</taxon>
    </lineage>
</organism>
<dbReference type="GO" id="GO:0016791">
    <property type="term" value="F:phosphatase activity"/>
    <property type="evidence" value="ECO:0007669"/>
    <property type="project" value="InterPro"/>
</dbReference>
<evidence type="ECO:0000256" key="9">
    <source>
        <dbReference type="ARBA" id="ARBA00022840"/>
    </source>
</evidence>
<dbReference type="Gene3D" id="3.30.450.20">
    <property type="entry name" value="PAS domain"/>
    <property type="match status" value="1"/>
</dbReference>
<dbReference type="InterPro" id="IPR000160">
    <property type="entry name" value="GGDEF_dom"/>
</dbReference>
<keyword evidence="11" id="KW-0472">Membrane</keyword>
<dbReference type="EC" id="3.1.4.52" evidence="2"/>
<evidence type="ECO:0000256" key="10">
    <source>
        <dbReference type="ARBA" id="ARBA00023012"/>
    </source>
</evidence>
<evidence type="ECO:0000313" key="16">
    <source>
        <dbReference type="EMBL" id="SFC16605.1"/>
    </source>
</evidence>
<keyword evidence="17" id="KW-1185">Reference proteome</keyword>
<dbReference type="GO" id="GO:0005524">
    <property type="term" value="F:ATP binding"/>
    <property type="evidence" value="ECO:0007669"/>
    <property type="project" value="UniProtKB-KW"/>
</dbReference>
<keyword evidence="9" id="KW-0067">ATP-binding</keyword>
<dbReference type="InterPro" id="IPR001633">
    <property type="entry name" value="EAL_dom"/>
</dbReference>
<comment type="subcellular location">
    <subcellularLocation>
        <location evidence="1">Cell inner membrane</location>
        <topology evidence="1">Multi-pass membrane protein</topology>
    </subcellularLocation>
</comment>
<dbReference type="InterPro" id="IPR043056">
    <property type="entry name" value="LuxQ-periplasm_N"/>
</dbReference>
<feature type="transmembrane region" description="Helical" evidence="11">
    <location>
        <begin position="20"/>
        <end position="46"/>
    </location>
</feature>
<keyword evidence="4" id="KW-0597">Phosphoprotein</keyword>
<dbReference type="SMART" id="SM00052">
    <property type="entry name" value="EAL"/>
    <property type="match status" value="1"/>
</dbReference>
<evidence type="ECO:0000256" key="1">
    <source>
        <dbReference type="ARBA" id="ARBA00004429"/>
    </source>
</evidence>
<dbReference type="EMBL" id="FOLH01000003">
    <property type="protein sequence ID" value="SFC16605.1"/>
    <property type="molecule type" value="Genomic_DNA"/>
</dbReference>
<dbReference type="RefSeq" id="WP_091961971.1">
    <property type="nucleotide sequence ID" value="NZ_FOLH01000003.1"/>
</dbReference>
<dbReference type="STRING" id="1122252.SAMN05660443_1698"/>
<reference evidence="16 17" key="1">
    <citation type="submission" date="2016-10" db="EMBL/GenBank/DDBJ databases">
        <authorList>
            <person name="de Groot N.N."/>
        </authorList>
    </citation>
    <scope>NUCLEOTIDE SEQUENCE [LARGE SCALE GENOMIC DNA]</scope>
    <source>
        <strain evidence="16 17">DSM 18438</strain>
    </source>
</reference>
<feature type="transmembrane region" description="Helical" evidence="11">
    <location>
        <begin position="286"/>
        <end position="308"/>
    </location>
</feature>
<proteinExistence type="predicted"/>
<dbReference type="PANTHER" id="PTHR44757">
    <property type="entry name" value="DIGUANYLATE CYCLASE DGCP"/>
    <property type="match status" value="1"/>
</dbReference>
<dbReference type="InterPro" id="IPR035965">
    <property type="entry name" value="PAS-like_dom_sf"/>
</dbReference>
<dbReference type="InterPro" id="IPR043128">
    <property type="entry name" value="Rev_trsase/Diguanyl_cyclase"/>
</dbReference>
<dbReference type="InterPro" id="IPR035919">
    <property type="entry name" value="EAL_sf"/>
</dbReference>
<dbReference type="Pfam" id="PF00990">
    <property type="entry name" value="GGDEF"/>
    <property type="match status" value="1"/>
</dbReference>
<feature type="domain" description="PAS" evidence="12">
    <location>
        <begin position="370"/>
        <end position="409"/>
    </location>
</feature>
<dbReference type="NCBIfam" id="TIGR00254">
    <property type="entry name" value="GGDEF"/>
    <property type="match status" value="1"/>
</dbReference>
<keyword evidence="11" id="KW-1133">Transmembrane helix</keyword>
<dbReference type="InterPro" id="IPR015387">
    <property type="entry name" value="LuxQ-periplasm_dom"/>
</dbReference>
<dbReference type="Gene3D" id="3.30.70.270">
    <property type="match status" value="1"/>
</dbReference>
<dbReference type="NCBIfam" id="TIGR00229">
    <property type="entry name" value="sensory_box"/>
    <property type="match status" value="1"/>
</dbReference>
<evidence type="ECO:0000313" key="17">
    <source>
        <dbReference type="Proteomes" id="UP000199058"/>
    </source>
</evidence>
<dbReference type="SUPFAM" id="SSF141868">
    <property type="entry name" value="EAL domain-like"/>
    <property type="match status" value="1"/>
</dbReference>
<dbReference type="Gene3D" id="3.30.450.220">
    <property type="entry name" value="LuxQ periplasmic domain, N-terminal subdomain"/>
    <property type="match status" value="1"/>
</dbReference>
<evidence type="ECO:0000259" key="13">
    <source>
        <dbReference type="PROSITE" id="PS50113"/>
    </source>
</evidence>
<dbReference type="Proteomes" id="UP000199058">
    <property type="component" value="Unassembled WGS sequence"/>
</dbReference>
<dbReference type="InterPro" id="IPR029787">
    <property type="entry name" value="Nucleotide_cyclase"/>
</dbReference>
<evidence type="ECO:0000259" key="12">
    <source>
        <dbReference type="PROSITE" id="PS50112"/>
    </source>
</evidence>
<evidence type="ECO:0000256" key="7">
    <source>
        <dbReference type="ARBA" id="ARBA00022741"/>
    </source>
</evidence>
<dbReference type="CDD" id="cd01949">
    <property type="entry name" value="GGDEF"/>
    <property type="match status" value="1"/>
</dbReference>
<sequence>MAITAKNKDNKQRGGKAWEYRFTTGILLIFGFLGLLAVALTLVYSLHVSQQNLEQEIENNLEQKQRTLQSLLTNRLELLDIYLKTSLGNQMLGEFLSRQLGLDASADDILFHFRDSAASEVVDLMFVLDTNEALVMDASSPLYPIEHLMGSLEPALLYTSDWRLFSHNGEVYLLKAAPLFDPGSINLQGYVFVGLALSGNPEFQQQVFDQLDVDLIELKARTTPEATGELIFSRTLFTAAADENNPLPNLYMIEKPLRLSAVRGSDKLEVKLGVSEERFEALKASFWNLFALTGGGFLFFLLLAAALLNSTHRRAIDSLLDYIRSIQEGSQVTGFLATGIHEYNRVGRAMEKMVEELKVAGRVFESAEVMLVADADKHLLRVNKAFTEMLGYQQQEVLGQPLDQVLDPEFKQQKQLNEIYLQLEKEGFWQGELESSTQLGDPRLLWLSISAVFSDVDERLLNYVITLMDITERHAAEQQIRHLAYYDQLTGLANRQLLLKELGELLNDPPNRDTWGALIYLDMDDFKTLNDSRGHQVGDYFLKMLAQRLEAVLVMEHRIARIGGDEFVLLIRNLGKNYSPAVEIVQNLAEQLQAHLNGPFVLEGLKHHATVSMGVTLFKLGTSKVETLMQEADLAMYQAKAAGRNTYRFFSPEMLDQVLERAQLVDDLRKALHNKEFLLYYQPQVTDKGEVIGAEALVRWQHPEKGTVSPAAFIPIAEETDLILLLGQQVLETACQQLLDWSSRQGYEHLTLAVNISVRQFQQVDFVEQVTELIQRYAVNPKRLKLEVTESLLMDDEDILLTAEKMEQLQALGVGFSLDDFGTGYSSLTYLKKLPLDQLKIDKSFVSDLLIDAQDLDIARTIVSLGHSLNLAVIAEGVENQEQQERLAALGCFSYQGYFFGRPLPIEAFHQWMENL</sequence>
<evidence type="ECO:0000256" key="5">
    <source>
        <dbReference type="ARBA" id="ARBA00022636"/>
    </source>
</evidence>
<dbReference type="InterPro" id="IPR029151">
    <property type="entry name" value="Sensor-like_sf"/>
</dbReference>
<dbReference type="GO" id="GO:0000160">
    <property type="term" value="P:phosphorelay signal transduction system"/>
    <property type="evidence" value="ECO:0007669"/>
    <property type="project" value="UniProtKB-KW"/>
</dbReference>
<dbReference type="SMART" id="SM00091">
    <property type="entry name" value="PAS"/>
    <property type="match status" value="1"/>
</dbReference>
<evidence type="ECO:0000256" key="4">
    <source>
        <dbReference type="ARBA" id="ARBA00022553"/>
    </source>
</evidence>
<keyword evidence="5" id="KW-0973">c-di-GMP</keyword>
<dbReference type="Pfam" id="PF09308">
    <property type="entry name" value="LuxQ-periplasm"/>
    <property type="match status" value="1"/>
</dbReference>
<evidence type="ECO:0000256" key="3">
    <source>
        <dbReference type="ARBA" id="ARBA00022519"/>
    </source>
</evidence>
<dbReference type="CDD" id="cd01948">
    <property type="entry name" value="EAL"/>
    <property type="match status" value="1"/>
</dbReference>
<keyword evidence="10" id="KW-0902">Two-component regulatory system</keyword>
<dbReference type="GO" id="GO:0005886">
    <property type="term" value="C:plasma membrane"/>
    <property type="evidence" value="ECO:0007669"/>
    <property type="project" value="UniProtKB-SubCell"/>
</dbReference>
<dbReference type="SMART" id="SM00267">
    <property type="entry name" value="GGDEF"/>
    <property type="match status" value="1"/>
</dbReference>
<evidence type="ECO:0000256" key="6">
    <source>
        <dbReference type="ARBA" id="ARBA00022679"/>
    </source>
</evidence>
<keyword evidence="7" id="KW-0547">Nucleotide-binding</keyword>
<feature type="domain" description="EAL" evidence="14">
    <location>
        <begin position="661"/>
        <end position="916"/>
    </location>
</feature>
<evidence type="ECO:0000259" key="14">
    <source>
        <dbReference type="PROSITE" id="PS50883"/>
    </source>
</evidence>
<feature type="domain" description="PAC" evidence="13">
    <location>
        <begin position="431"/>
        <end position="482"/>
    </location>
</feature>
<dbReference type="InterPro" id="IPR000700">
    <property type="entry name" value="PAS-assoc_C"/>
</dbReference>
<keyword evidence="3" id="KW-0997">Cell inner membrane</keyword>
<dbReference type="SUPFAM" id="SSF55073">
    <property type="entry name" value="Nucleotide cyclase"/>
    <property type="match status" value="1"/>
</dbReference>
<dbReference type="PROSITE" id="PS50113">
    <property type="entry name" value="PAC"/>
    <property type="match status" value="1"/>
</dbReference>
<dbReference type="AlphaFoldDB" id="A0A1I1GYK7"/>
<keyword evidence="8" id="KW-0418">Kinase</keyword>
<evidence type="ECO:0000256" key="11">
    <source>
        <dbReference type="SAM" id="Phobius"/>
    </source>
</evidence>